<reference evidence="2" key="1">
    <citation type="journal article" date="2019" name="Int. J. Syst. Evol. Microbiol.">
        <title>The Global Catalogue of Microorganisms (GCM) 10K type strain sequencing project: providing services to taxonomists for standard genome sequencing and annotation.</title>
        <authorList>
            <consortium name="The Broad Institute Genomics Platform"/>
            <consortium name="The Broad Institute Genome Sequencing Center for Infectious Disease"/>
            <person name="Wu L."/>
            <person name="Ma J."/>
        </authorList>
    </citation>
    <scope>NUCLEOTIDE SEQUENCE [LARGE SCALE GENOMIC DNA]</scope>
    <source>
        <strain evidence="2">KCTC 52239</strain>
    </source>
</reference>
<name>A0ABV7ICL1_9RHOB</name>
<gene>
    <name evidence="1" type="ORF">ACFOD7_01370</name>
</gene>
<sequence length="198" mass="23596">MTLTSLPLYPELRPLYEERCAARNWIDALLLVRQQHRLPHLLHLIDQHGIDSLLPAVGDVWQHSESVYSDWEDWEWIWLRVIRTRRGKPRKTAYRVMRPAERAVFDALPQELTIYRGYIGEDGEYGLSWSLKRDRAEWFARRHPTMDCERFIATMTIRKSEAIAFFEREDEIVINNLYFHIGRRARIERLSPSLHVAA</sequence>
<organism evidence="1 2">
    <name type="scientific">Paracoccus fontiphilus</name>
    <dbReference type="NCBI Taxonomy" id="1815556"/>
    <lineage>
        <taxon>Bacteria</taxon>
        <taxon>Pseudomonadati</taxon>
        <taxon>Pseudomonadota</taxon>
        <taxon>Alphaproteobacteria</taxon>
        <taxon>Rhodobacterales</taxon>
        <taxon>Paracoccaceae</taxon>
        <taxon>Paracoccus</taxon>
    </lineage>
</organism>
<evidence type="ECO:0000313" key="1">
    <source>
        <dbReference type="EMBL" id="MFC3166695.1"/>
    </source>
</evidence>
<evidence type="ECO:0000313" key="2">
    <source>
        <dbReference type="Proteomes" id="UP001595557"/>
    </source>
</evidence>
<dbReference type="RefSeq" id="WP_377706592.1">
    <property type="nucleotide sequence ID" value="NZ_JBHRTE010000004.1"/>
</dbReference>
<comment type="caution">
    <text evidence="1">The sequence shown here is derived from an EMBL/GenBank/DDBJ whole genome shotgun (WGS) entry which is preliminary data.</text>
</comment>
<dbReference type="Proteomes" id="UP001595557">
    <property type="component" value="Unassembled WGS sequence"/>
</dbReference>
<keyword evidence="2" id="KW-1185">Reference proteome</keyword>
<accession>A0ABV7ICL1</accession>
<protein>
    <submittedName>
        <fullName evidence="1">Uncharacterized protein</fullName>
    </submittedName>
</protein>
<dbReference type="EMBL" id="JBHRTE010000004">
    <property type="protein sequence ID" value="MFC3166695.1"/>
    <property type="molecule type" value="Genomic_DNA"/>
</dbReference>
<proteinExistence type="predicted"/>